<evidence type="ECO:0000313" key="2">
    <source>
        <dbReference type="Proteomes" id="UP001595872"/>
    </source>
</evidence>
<dbReference type="Proteomes" id="UP001595872">
    <property type="component" value="Unassembled WGS sequence"/>
</dbReference>
<evidence type="ECO:0000313" key="1">
    <source>
        <dbReference type="EMBL" id="MFC4910802.1"/>
    </source>
</evidence>
<proteinExistence type="predicted"/>
<name>A0ABV9U2W3_9ACTN</name>
<dbReference type="RefSeq" id="WP_378259459.1">
    <property type="nucleotide sequence ID" value="NZ_JBHSIT010000008.1"/>
</dbReference>
<protein>
    <submittedName>
        <fullName evidence="1">Uncharacterized protein</fullName>
    </submittedName>
</protein>
<sequence>MVTPRHEALHQIARDNPETVERALRRVHGLRLPRVRDAEILNVDLTTIEAVERRVDSLVKLRTDARDIAMIFEAQLDNKEIKQSRWPYYVAFVHDKYECDVLLIVITHDAEDAKKFEKPMCVGVDGWTSLIVRAAVFGPHNVPRVTTLEETRDDHVFAVLSALVHSHSPDPDAILEPLALVLSEVKDSTQRNLNEFVEAGLVGETRELWRQFVKTYNPRYVSVLREEGVNEGLAKGRVEGQGDSLLLVLEGRGISVSEKARRRVRECADPDVLHEWLLRAATASSEEDVFG</sequence>
<dbReference type="PANTHER" id="PTHR34613:SF1">
    <property type="entry name" value="SLL6017 PROTEIN"/>
    <property type="match status" value="1"/>
</dbReference>
<comment type="caution">
    <text evidence="1">The sequence shown here is derived from an EMBL/GenBank/DDBJ whole genome shotgun (WGS) entry which is preliminary data.</text>
</comment>
<dbReference type="EMBL" id="JBHSIT010000008">
    <property type="protein sequence ID" value="MFC4910802.1"/>
    <property type="molecule type" value="Genomic_DNA"/>
</dbReference>
<reference evidence="2" key="1">
    <citation type="journal article" date="2019" name="Int. J. Syst. Evol. Microbiol.">
        <title>The Global Catalogue of Microorganisms (GCM) 10K type strain sequencing project: providing services to taxonomists for standard genome sequencing and annotation.</title>
        <authorList>
            <consortium name="The Broad Institute Genomics Platform"/>
            <consortium name="The Broad Institute Genome Sequencing Center for Infectious Disease"/>
            <person name="Wu L."/>
            <person name="Ma J."/>
        </authorList>
    </citation>
    <scope>NUCLEOTIDE SEQUENCE [LARGE SCALE GENOMIC DNA]</scope>
    <source>
        <strain evidence="2">KLKA75</strain>
    </source>
</reference>
<keyword evidence="2" id="KW-1185">Reference proteome</keyword>
<dbReference type="PANTHER" id="PTHR34613">
    <property type="entry name" value="SLL0800 PROTEIN"/>
    <property type="match status" value="1"/>
</dbReference>
<accession>A0ABV9U2W3</accession>
<organism evidence="1 2">
    <name type="scientific">Actinomadura gamaensis</name>
    <dbReference type="NCBI Taxonomy" id="1763541"/>
    <lineage>
        <taxon>Bacteria</taxon>
        <taxon>Bacillati</taxon>
        <taxon>Actinomycetota</taxon>
        <taxon>Actinomycetes</taxon>
        <taxon>Streptosporangiales</taxon>
        <taxon>Thermomonosporaceae</taxon>
        <taxon>Actinomadura</taxon>
    </lineage>
</organism>
<gene>
    <name evidence="1" type="ORF">ACFPCY_26045</name>
</gene>